<sequence length="334" mass="38176">MKIALVTPKYKEDYLTNTIIDGLITLSTETDLTWFCPEGYQSYLPINLYQLNRAEFITFAKEADLIFFCWGKDNLNSDLVNEINLWDKVIYIDGSEPGGNKRFDSIVQQKILAGDEDTRGAINNELLQKCSLYFRREKPYVDGVIPLPFGIERRYLDIYNPTVEKDIDFVCIFGQAEFPPLRAEVKNVLSEFCQAHNLKCVTETTKGFLLSDDKTAGRTEFYQLLARAKVGISTGGGGFDTARFWEILGNNCLLLTETIDIYEPTSKALTYDRIYQFSNLLDFDQQLKKLAEILQHSYPPANLESEYNEILAKHSTKARVLTILEACRNKNLIS</sequence>
<evidence type="ECO:0000313" key="2">
    <source>
        <dbReference type="Proteomes" id="UP000229334"/>
    </source>
</evidence>
<name>A0A2H0BMD7_9BACT</name>
<organism evidence="1 2">
    <name type="scientific">Candidatus Vogelbacteria bacterium CG22_combo_CG10-13_8_21_14_all_37_9</name>
    <dbReference type="NCBI Taxonomy" id="1975046"/>
    <lineage>
        <taxon>Bacteria</taxon>
        <taxon>Candidatus Vogeliibacteriota</taxon>
    </lineage>
</organism>
<evidence type="ECO:0000313" key="1">
    <source>
        <dbReference type="EMBL" id="PIP58148.1"/>
    </source>
</evidence>
<reference evidence="1 2" key="1">
    <citation type="submission" date="2017-09" db="EMBL/GenBank/DDBJ databases">
        <title>Depth-based differentiation of microbial function through sediment-hosted aquifers and enrichment of novel symbionts in the deep terrestrial subsurface.</title>
        <authorList>
            <person name="Probst A.J."/>
            <person name="Ladd B."/>
            <person name="Jarett J.K."/>
            <person name="Geller-Mcgrath D.E."/>
            <person name="Sieber C.M."/>
            <person name="Emerson J.B."/>
            <person name="Anantharaman K."/>
            <person name="Thomas B.C."/>
            <person name="Malmstrom R."/>
            <person name="Stieglmeier M."/>
            <person name="Klingl A."/>
            <person name="Woyke T."/>
            <person name="Ryan C.M."/>
            <person name="Banfield J.F."/>
        </authorList>
    </citation>
    <scope>NUCLEOTIDE SEQUENCE [LARGE SCALE GENOMIC DNA]</scope>
    <source>
        <strain evidence="1">CG22_combo_CG10-13_8_21_14_all_37_9</strain>
    </source>
</reference>
<dbReference type="EMBL" id="PCSX01000028">
    <property type="protein sequence ID" value="PIP58148.1"/>
    <property type="molecule type" value="Genomic_DNA"/>
</dbReference>
<accession>A0A2H0BMD7</accession>
<evidence type="ECO:0008006" key="3">
    <source>
        <dbReference type="Google" id="ProtNLM"/>
    </source>
</evidence>
<dbReference type="AlphaFoldDB" id="A0A2H0BMD7"/>
<gene>
    <name evidence="1" type="ORF">COX02_01750</name>
</gene>
<proteinExistence type="predicted"/>
<comment type="caution">
    <text evidence="1">The sequence shown here is derived from an EMBL/GenBank/DDBJ whole genome shotgun (WGS) entry which is preliminary data.</text>
</comment>
<dbReference type="Proteomes" id="UP000229334">
    <property type="component" value="Unassembled WGS sequence"/>
</dbReference>
<protein>
    <recommendedName>
        <fullName evidence="3">Glycosyltransferase family 1 protein</fullName>
    </recommendedName>
</protein>